<evidence type="ECO:0000256" key="1">
    <source>
        <dbReference type="ARBA" id="ARBA00001974"/>
    </source>
</evidence>
<evidence type="ECO:0000313" key="23">
    <source>
        <dbReference type="Proteomes" id="UP001595798"/>
    </source>
</evidence>
<feature type="active site" evidence="20">
    <location>
        <position position="197"/>
    </location>
</feature>
<comment type="pathway">
    <text evidence="4 20">Cell wall biogenesis; peptidoglycan biosynthesis.</text>
</comment>
<proteinExistence type="inferred from homology"/>
<dbReference type="InterPro" id="IPR006094">
    <property type="entry name" value="Oxid_FAD_bind_N"/>
</dbReference>
<evidence type="ECO:0000256" key="14">
    <source>
        <dbReference type="ARBA" id="ARBA00022984"/>
    </source>
</evidence>
<evidence type="ECO:0000256" key="10">
    <source>
        <dbReference type="ARBA" id="ARBA00022630"/>
    </source>
</evidence>
<sequence length="357" mass="38729">MNGTHDRDVAGQASGVMEHPATINAGIIRELEAIVPGGVKTNVPLEQVSRWRVGGPARLVLQPRSAWQLQQVMTYVSRHQLPYVVLGSTSNLLFADEGIDVLVVQIGSALSGFQVEGARVRSEAGLWVPGFARQLALAGLTGAEHTCGIPGTLGGLICMNGGSQRKGIGDHLIDVVSVTPEGERRVRSRQECDFRYRHSVFQSLREIIVSARFRFRRAESCQSVRREMLGILAQRRRKFPRKLPNCGSVFVSDPAMYAEFGPPGAVIEQCGLKGSRVGGAMISPLHANFIVNHDHARALDILTLISLARCRVRDRTGYDMVAEVCYVSPCGDITPAHIKADELVAIGAAVTGSMKRS</sequence>
<dbReference type="SUPFAM" id="SSF56176">
    <property type="entry name" value="FAD-binding/transporter-associated domain-like"/>
    <property type="match status" value="1"/>
</dbReference>
<evidence type="ECO:0000256" key="12">
    <source>
        <dbReference type="ARBA" id="ARBA00022857"/>
    </source>
</evidence>
<dbReference type="Pfam" id="PF02873">
    <property type="entry name" value="MurB_C"/>
    <property type="match status" value="1"/>
</dbReference>
<dbReference type="Gene3D" id="3.30.465.10">
    <property type="match status" value="1"/>
</dbReference>
<keyword evidence="8 20" id="KW-0963">Cytoplasm</keyword>
<keyword evidence="17 20" id="KW-0961">Cell wall biogenesis/degradation</keyword>
<keyword evidence="16 20" id="KW-0131">Cell cycle</keyword>
<accession>A0ABV8QPP5</accession>
<evidence type="ECO:0000256" key="20">
    <source>
        <dbReference type="HAMAP-Rule" id="MF_00037"/>
    </source>
</evidence>
<keyword evidence="15 20" id="KW-0560">Oxidoreductase</keyword>
<dbReference type="Gene3D" id="3.90.78.10">
    <property type="entry name" value="UDP-N-acetylenolpyruvoylglucosamine reductase, C-terminal domain"/>
    <property type="match status" value="1"/>
</dbReference>
<dbReference type="InterPro" id="IPR036318">
    <property type="entry name" value="FAD-bd_PCMH-like_sf"/>
</dbReference>
<evidence type="ECO:0000256" key="3">
    <source>
        <dbReference type="ARBA" id="ARBA00004496"/>
    </source>
</evidence>
<comment type="caution">
    <text evidence="22">The sequence shown here is derived from an EMBL/GenBank/DDBJ whole genome shotgun (WGS) entry which is preliminary data.</text>
</comment>
<dbReference type="PROSITE" id="PS51387">
    <property type="entry name" value="FAD_PCMH"/>
    <property type="match status" value="1"/>
</dbReference>
<reference evidence="23" key="1">
    <citation type="journal article" date="2019" name="Int. J. Syst. Evol. Microbiol.">
        <title>The Global Catalogue of Microorganisms (GCM) 10K type strain sequencing project: providing services to taxonomists for standard genome sequencing and annotation.</title>
        <authorList>
            <consortium name="The Broad Institute Genomics Platform"/>
            <consortium name="The Broad Institute Genome Sequencing Center for Infectious Disease"/>
            <person name="Wu L."/>
            <person name="Ma J."/>
        </authorList>
    </citation>
    <scope>NUCLEOTIDE SEQUENCE [LARGE SCALE GENOMIC DNA]</scope>
    <source>
        <strain evidence="23">CECT 7297</strain>
    </source>
</reference>
<keyword evidence="14 20" id="KW-0573">Peptidoglycan synthesis</keyword>
<dbReference type="InterPro" id="IPR016169">
    <property type="entry name" value="FAD-bd_PCMH_sub2"/>
</dbReference>
<keyword evidence="23" id="KW-1185">Reference proteome</keyword>
<dbReference type="Gene3D" id="3.30.43.10">
    <property type="entry name" value="Uridine Diphospho-n-acetylenolpyruvylglucosamine Reductase, domain 2"/>
    <property type="match status" value="1"/>
</dbReference>
<organism evidence="22 23">
    <name type="scientific">Marinobacter lacisalsi</name>
    <dbReference type="NCBI Taxonomy" id="475979"/>
    <lineage>
        <taxon>Bacteria</taxon>
        <taxon>Pseudomonadati</taxon>
        <taxon>Pseudomonadota</taxon>
        <taxon>Gammaproteobacteria</taxon>
        <taxon>Pseudomonadales</taxon>
        <taxon>Marinobacteraceae</taxon>
        <taxon>Marinobacter</taxon>
    </lineage>
</organism>
<dbReference type="InterPro" id="IPR036635">
    <property type="entry name" value="MurB_C_sf"/>
</dbReference>
<dbReference type="InterPro" id="IPR016166">
    <property type="entry name" value="FAD-bd_PCMH"/>
</dbReference>
<evidence type="ECO:0000256" key="17">
    <source>
        <dbReference type="ARBA" id="ARBA00023316"/>
    </source>
</evidence>
<keyword evidence="13 20" id="KW-0133">Cell shape</keyword>
<dbReference type="HAMAP" id="MF_00037">
    <property type="entry name" value="MurB"/>
    <property type="match status" value="1"/>
</dbReference>
<comment type="catalytic activity">
    <reaction evidence="19 20">
        <text>UDP-N-acetyl-alpha-D-muramate + NADP(+) = UDP-N-acetyl-3-O-(1-carboxyvinyl)-alpha-D-glucosamine + NADPH + H(+)</text>
        <dbReference type="Rhea" id="RHEA:12248"/>
        <dbReference type="ChEBI" id="CHEBI:15378"/>
        <dbReference type="ChEBI" id="CHEBI:57783"/>
        <dbReference type="ChEBI" id="CHEBI:58349"/>
        <dbReference type="ChEBI" id="CHEBI:68483"/>
        <dbReference type="ChEBI" id="CHEBI:70757"/>
        <dbReference type="EC" id="1.3.1.98"/>
    </reaction>
</comment>
<evidence type="ECO:0000256" key="5">
    <source>
        <dbReference type="ARBA" id="ARBA00010485"/>
    </source>
</evidence>
<comment type="subcellular location">
    <subcellularLocation>
        <location evidence="3 20">Cytoplasm</location>
    </subcellularLocation>
</comment>
<feature type="domain" description="FAD-binding PCMH-type" evidence="21">
    <location>
        <begin position="52"/>
        <end position="218"/>
    </location>
</feature>
<feature type="active site" description="Proton donor" evidence="20">
    <location>
        <position position="248"/>
    </location>
</feature>
<dbReference type="Proteomes" id="UP001595798">
    <property type="component" value="Unassembled WGS sequence"/>
</dbReference>
<evidence type="ECO:0000256" key="15">
    <source>
        <dbReference type="ARBA" id="ARBA00023002"/>
    </source>
</evidence>
<evidence type="ECO:0000256" key="11">
    <source>
        <dbReference type="ARBA" id="ARBA00022827"/>
    </source>
</evidence>
<dbReference type="InterPro" id="IPR011601">
    <property type="entry name" value="MurB_C"/>
</dbReference>
<dbReference type="InterPro" id="IPR016167">
    <property type="entry name" value="FAD-bd_PCMH_sub1"/>
</dbReference>
<evidence type="ECO:0000259" key="21">
    <source>
        <dbReference type="PROSITE" id="PS51387"/>
    </source>
</evidence>
<comment type="cofactor">
    <cofactor evidence="1 20">
        <name>FAD</name>
        <dbReference type="ChEBI" id="CHEBI:57692"/>
    </cofactor>
</comment>
<keyword evidence="9 20" id="KW-0132">Cell division</keyword>
<evidence type="ECO:0000256" key="2">
    <source>
        <dbReference type="ARBA" id="ARBA00003921"/>
    </source>
</evidence>
<evidence type="ECO:0000256" key="19">
    <source>
        <dbReference type="ARBA" id="ARBA00048914"/>
    </source>
</evidence>
<evidence type="ECO:0000256" key="16">
    <source>
        <dbReference type="ARBA" id="ARBA00023306"/>
    </source>
</evidence>
<evidence type="ECO:0000256" key="7">
    <source>
        <dbReference type="ARBA" id="ARBA00015188"/>
    </source>
</evidence>
<name>A0ABV8QPP5_9GAMM</name>
<dbReference type="NCBIfam" id="TIGR00179">
    <property type="entry name" value="murB"/>
    <property type="match status" value="1"/>
</dbReference>
<dbReference type="RefSeq" id="WP_379890167.1">
    <property type="nucleotide sequence ID" value="NZ_JBHSDI010000063.1"/>
</dbReference>
<gene>
    <name evidence="20 22" type="primary">murB</name>
    <name evidence="22" type="ORF">ACFOZ5_18590</name>
</gene>
<dbReference type="SUPFAM" id="SSF56194">
    <property type="entry name" value="Uridine diphospho-N-Acetylenolpyruvylglucosamine reductase, MurB, C-terminal domain"/>
    <property type="match status" value="1"/>
</dbReference>
<comment type="similarity">
    <text evidence="5 20">Belongs to the MurB family.</text>
</comment>
<keyword evidence="10 20" id="KW-0285">Flavoprotein</keyword>
<keyword evidence="12 20" id="KW-0521">NADP</keyword>
<dbReference type="EMBL" id="JBHSDI010000063">
    <property type="protein sequence ID" value="MFC4261034.1"/>
    <property type="molecule type" value="Genomic_DNA"/>
</dbReference>
<evidence type="ECO:0000256" key="4">
    <source>
        <dbReference type="ARBA" id="ARBA00004752"/>
    </source>
</evidence>
<feature type="active site" evidence="20">
    <location>
        <position position="323"/>
    </location>
</feature>
<keyword evidence="11 20" id="KW-0274">FAD</keyword>
<dbReference type="GO" id="GO:0008762">
    <property type="term" value="F:UDP-N-acetylmuramate dehydrogenase activity"/>
    <property type="evidence" value="ECO:0007669"/>
    <property type="project" value="UniProtKB-EC"/>
</dbReference>
<evidence type="ECO:0000313" key="22">
    <source>
        <dbReference type="EMBL" id="MFC4261034.1"/>
    </source>
</evidence>
<dbReference type="InterPro" id="IPR003170">
    <property type="entry name" value="MurB"/>
</dbReference>
<evidence type="ECO:0000256" key="13">
    <source>
        <dbReference type="ARBA" id="ARBA00022960"/>
    </source>
</evidence>
<protein>
    <recommendedName>
        <fullName evidence="7 20">UDP-N-acetylenolpyruvoylglucosamine reductase</fullName>
        <ecNumber evidence="6 20">1.3.1.98</ecNumber>
    </recommendedName>
    <alternativeName>
        <fullName evidence="18 20">UDP-N-acetylmuramate dehydrogenase</fullName>
    </alternativeName>
</protein>
<evidence type="ECO:0000256" key="8">
    <source>
        <dbReference type="ARBA" id="ARBA00022490"/>
    </source>
</evidence>
<evidence type="ECO:0000256" key="9">
    <source>
        <dbReference type="ARBA" id="ARBA00022618"/>
    </source>
</evidence>
<evidence type="ECO:0000256" key="6">
    <source>
        <dbReference type="ARBA" id="ARBA00012518"/>
    </source>
</evidence>
<dbReference type="PANTHER" id="PTHR21071:SF4">
    <property type="entry name" value="UDP-N-ACETYLENOLPYRUVOYLGLUCOSAMINE REDUCTASE"/>
    <property type="match status" value="1"/>
</dbReference>
<comment type="function">
    <text evidence="2 20">Cell wall formation.</text>
</comment>
<dbReference type="EC" id="1.3.1.98" evidence="6 20"/>
<dbReference type="Pfam" id="PF01565">
    <property type="entry name" value="FAD_binding_4"/>
    <property type="match status" value="1"/>
</dbReference>
<evidence type="ECO:0000256" key="18">
    <source>
        <dbReference type="ARBA" id="ARBA00031026"/>
    </source>
</evidence>
<dbReference type="PANTHER" id="PTHR21071">
    <property type="entry name" value="UDP-N-ACETYLENOLPYRUVOYLGLUCOSAMINE REDUCTASE"/>
    <property type="match status" value="1"/>
</dbReference>